<dbReference type="InterPro" id="IPR022880">
    <property type="entry name" value="DNApol_IV"/>
</dbReference>
<dbReference type="InterPro" id="IPR015421">
    <property type="entry name" value="PyrdxlP-dep_Trfase_major"/>
</dbReference>
<dbReference type="eggNOG" id="KOG2094">
    <property type="taxonomic scope" value="Eukaryota"/>
</dbReference>
<dbReference type="GO" id="GO:0003684">
    <property type="term" value="F:damaged DNA binding"/>
    <property type="evidence" value="ECO:0007669"/>
    <property type="project" value="InterPro"/>
</dbReference>
<dbReference type="PANTHER" id="PTHR11773:SF1">
    <property type="entry name" value="GLYCINE DEHYDROGENASE (DECARBOXYLATING), MITOCHONDRIAL"/>
    <property type="match status" value="1"/>
</dbReference>
<evidence type="ECO:0000256" key="3">
    <source>
        <dbReference type="ARBA" id="ARBA00012134"/>
    </source>
</evidence>
<dbReference type="InterPro" id="IPR017961">
    <property type="entry name" value="DNA_pol_Y-fam_little_finger"/>
</dbReference>
<evidence type="ECO:0000256" key="9">
    <source>
        <dbReference type="SAM" id="MobiDB-lite"/>
    </source>
</evidence>
<dbReference type="eggNOG" id="KOG2040">
    <property type="taxonomic scope" value="Eukaryota"/>
</dbReference>
<dbReference type="Pfam" id="PF21478">
    <property type="entry name" value="GcvP2_C"/>
    <property type="match status" value="1"/>
</dbReference>
<reference evidence="12" key="1">
    <citation type="submission" date="2011-08" db="EMBL/GenBank/DDBJ databases">
        <authorList>
            <person name="Rombauts S."/>
        </authorList>
    </citation>
    <scope>NUCLEOTIDE SEQUENCE</scope>
    <source>
        <strain evidence="12">London</strain>
    </source>
</reference>
<dbReference type="FunFam" id="3.40.1170.60:FF:000012">
    <property type="entry name" value="Putative DNA-directed polymerase kappa"/>
    <property type="match status" value="2"/>
</dbReference>
<dbReference type="SUPFAM" id="SSF53383">
    <property type="entry name" value="PLP-dependent transferases"/>
    <property type="match status" value="2"/>
</dbReference>
<name>T1K7C0_TETUR</name>
<dbReference type="SUPFAM" id="SSF56672">
    <property type="entry name" value="DNA/RNA polymerases"/>
    <property type="match status" value="2"/>
</dbReference>
<organism evidence="11 12">
    <name type="scientific">Tetranychus urticae</name>
    <name type="common">Two-spotted spider mite</name>
    <dbReference type="NCBI Taxonomy" id="32264"/>
    <lineage>
        <taxon>Eukaryota</taxon>
        <taxon>Metazoa</taxon>
        <taxon>Ecdysozoa</taxon>
        <taxon>Arthropoda</taxon>
        <taxon>Chelicerata</taxon>
        <taxon>Arachnida</taxon>
        <taxon>Acari</taxon>
        <taxon>Acariformes</taxon>
        <taxon>Trombidiformes</taxon>
        <taxon>Prostigmata</taxon>
        <taxon>Eleutherengona</taxon>
        <taxon>Raphignathae</taxon>
        <taxon>Tetranychoidea</taxon>
        <taxon>Tetranychidae</taxon>
        <taxon>Tetranychus</taxon>
    </lineage>
</organism>
<dbReference type="GO" id="GO:0004375">
    <property type="term" value="F:glycine dehydrogenase (decarboxylating) activity"/>
    <property type="evidence" value="ECO:0007669"/>
    <property type="project" value="UniProtKB-EC"/>
</dbReference>
<dbReference type="GO" id="GO:0005960">
    <property type="term" value="C:glycine cleavage complex"/>
    <property type="evidence" value="ECO:0007669"/>
    <property type="project" value="TreeGrafter"/>
</dbReference>
<dbReference type="InterPro" id="IPR049316">
    <property type="entry name" value="GDC-P_C"/>
</dbReference>
<feature type="region of interest" description="Disordered" evidence="9">
    <location>
        <begin position="1"/>
        <end position="28"/>
    </location>
</feature>
<dbReference type="FunFam" id="3.40.640.10:FF:000007">
    <property type="entry name" value="glycine dehydrogenase (Decarboxylating), mitochondrial"/>
    <property type="match status" value="1"/>
</dbReference>
<feature type="modified residue" description="N6-(pyridoxal phosphate)lysine" evidence="8">
    <location>
        <position position="2139"/>
    </location>
</feature>
<dbReference type="InterPro" id="IPR043502">
    <property type="entry name" value="DNA/RNA_pol_sf"/>
</dbReference>
<dbReference type="FunFam" id="3.90.1150.10:FF:000007">
    <property type="entry name" value="Glycine dehydrogenase (decarboxylating), mitochondrial"/>
    <property type="match status" value="1"/>
</dbReference>
<comment type="similarity">
    <text evidence="2">Belongs to the GcvP family.</text>
</comment>
<dbReference type="Gene3D" id="3.30.160.60">
    <property type="entry name" value="Classic Zinc Finger"/>
    <property type="match status" value="1"/>
</dbReference>
<dbReference type="InterPro" id="IPR020581">
    <property type="entry name" value="GDC_P"/>
</dbReference>
<dbReference type="Pfam" id="PF02347">
    <property type="entry name" value="GDC-P"/>
    <property type="match status" value="1"/>
</dbReference>
<dbReference type="NCBIfam" id="NF003346">
    <property type="entry name" value="PRK04366.1"/>
    <property type="match status" value="1"/>
</dbReference>
<dbReference type="PROSITE" id="PS50173">
    <property type="entry name" value="UMUC"/>
    <property type="match status" value="2"/>
</dbReference>
<accession>T1K7C0</accession>
<keyword evidence="12" id="KW-1185">Reference proteome</keyword>
<evidence type="ECO:0000313" key="11">
    <source>
        <dbReference type="EnsemblMetazoa" id="tetur06g03670.1"/>
    </source>
</evidence>
<dbReference type="EnsemblMetazoa" id="tetur06g03670.1">
    <property type="protein sequence ID" value="tetur06g03670.1"/>
    <property type="gene ID" value="tetur06g03670"/>
</dbReference>
<dbReference type="CDD" id="cd00613">
    <property type="entry name" value="GDC-P"/>
    <property type="match status" value="2"/>
</dbReference>
<dbReference type="FunFam" id="3.40.640.10:FF:000005">
    <property type="entry name" value="Glycine dehydrogenase (decarboxylating), mitochondrial"/>
    <property type="match status" value="1"/>
</dbReference>
<feature type="domain" description="UmuC" evidence="10">
    <location>
        <begin position="120"/>
        <end position="329"/>
    </location>
</feature>
<proteinExistence type="inferred from homology"/>
<dbReference type="InterPro" id="IPR043128">
    <property type="entry name" value="Rev_trsase/Diguanyl_cyclase"/>
</dbReference>
<comment type="cofactor">
    <cofactor evidence="1 8">
        <name>pyridoxal 5'-phosphate</name>
        <dbReference type="ChEBI" id="CHEBI:597326"/>
    </cofactor>
</comment>
<dbReference type="InterPro" id="IPR049315">
    <property type="entry name" value="GDC-P_N"/>
</dbReference>
<feature type="domain" description="UmuC" evidence="10">
    <location>
        <begin position="800"/>
        <end position="1009"/>
    </location>
</feature>
<dbReference type="InterPro" id="IPR013087">
    <property type="entry name" value="Znf_C2H2_type"/>
</dbReference>
<evidence type="ECO:0000256" key="4">
    <source>
        <dbReference type="ARBA" id="ARBA00016178"/>
    </source>
</evidence>
<dbReference type="CDD" id="cd03586">
    <property type="entry name" value="PolY_Pol_IV_kappa"/>
    <property type="match status" value="2"/>
</dbReference>
<evidence type="ECO:0000256" key="2">
    <source>
        <dbReference type="ARBA" id="ARBA00010756"/>
    </source>
</evidence>
<keyword evidence="5 8" id="KW-0663">Pyridoxal phosphate</keyword>
<dbReference type="InterPro" id="IPR036775">
    <property type="entry name" value="DNA_pol_Y-fam_lit_finger_sf"/>
</dbReference>
<dbReference type="Gene3D" id="3.90.1150.10">
    <property type="entry name" value="Aspartate Aminotransferase, domain 1"/>
    <property type="match status" value="2"/>
</dbReference>
<comment type="catalytic activity">
    <reaction evidence="7">
        <text>N(6)-[(R)-lipoyl]-L-lysyl-[glycine-cleavage complex H protein] + glycine + H(+) = N(6)-[(R)-S(8)-aminomethyldihydrolipoyl]-L-lysyl-[glycine-cleavage complex H protein] + CO2</text>
        <dbReference type="Rhea" id="RHEA:24304"/>
        <dbReference type="Rhea" id="RHEA-COMP:10494"/>
        <dbReference type="Rhea" id="RHEA-COMP:10495"/>
        <dbReference type="ChEBI" id="CHEBI:15378"/>
        <dbReference type="ChEBI" id="CHEBI:16526"/>
        <dbReference type="ChEBI" id="CHEBI:57305"/>
        <dbReference type="ChEBI" id="CHEBI:83099"/>
        <dbReference type="ChEBI" id="CHEBI:83143"/>
        <dbReference type="EC" id="1.4.4.2"/>
    </reaction>
</comment>
<dbReference type="GO" id="GO:0030170">
    <property type="term" value="F:pyridoxal phosphate binding"/>
    <property type="evidence" value="ECO:0007669"/>
    <property type="project" value="TreeGrafter"/>
</dbReference>
<evidence type="ECO:0000256" key="7">
    <source>
        <dbReference type="ARBA" id="ARBA00049026"/>
    </source>
</evidence>
<dbReference type="InterPro" id="IPR001126">
    <property type="entry name" value="UmuC"/>
</dbReference>
<dbReference type="Proteomes" id="UP000015104">
    <property type="component" value="Unassembled WGS sequence"/>
</dbReference>
<dbReference type="PANTHER" id="PTHR11773">
    <property type="entry name" value="GLYCINE DEHYDROGENASE, DECARBOXYLATING"/>
    <property type="match status" value="1"/>
</dbReference>
<dbReference type="SMART" id="SM00355">
    <property type="entry name" value="ZnF_C2H2"/>
    <property type="match status" value="3"/>
</dbReference>
<dbReference type="EMBL" id="CAEY01001802">
    <property type="status" value="NOT_ANNOTATED_CDS"/>
    <property type="molecule type" value="Genomic_DNA"/>
</dbReference>
<protein>
    <recommendedName>
        <fullName evidence="4">DNA polymerase kappa</fullName>
        <ecNumber evidence="3">1.4.4.2</ecNumber>
    </recommendedName>
</protein>
<dbReference type="Gene3D" id="3.30.70.270">
    <property type="match status" value="2"/>
</dbReference>
<dbReference type="SUPFAM" id="SSF100879">
    <property type="entry name" value="Lesion bypass DNA polymerase (Y-family), little finger domain"/>
    <property type="match status" value="2"/>
</dbReference>
<dbReference type="InterPro" id="IPR015424">
    <property type="entry name" value="PyrdxlP-dep_Trfase"/>
</dbReference>
<feature type="compositionally biased region" description="Polar residues" evidence="9">
    <location>
        <begin position="1"/>
        <end position="18"/>
    </location>
</feature>
<dbReference type="Gene3D" id="3.40.640.10">
    <property type="entry name" value="Type I PLP-dependent aspartate aminotransferase-like (Major domain)"/>
    <property type="match status" value="2"/>
</dbReference>
<dbReference type="GO" id="GO:0019464">
    <property type="term" value="P:glycine decarboxylation via glycine cleavage system"/>
    <property type="evidence" value="ECO:0007669"/>
    <property type="project" value="TreeGrafter"/>
</dbReference>
<dbReference type="Gene3D" id="3.30.1490.100">
    <property type="entry name" value="DNA polymerase, Y-family, little finger domain"/>
    <property type="match status" value="2"/>
</dbReference>
<dbReference type="Gene3D" id="3.40.1170.60">
    <property type="match status" value="2"/>
</dbReference>
<dbReference type="InterPro" id="IPR015422">
    <property type="entry name" value="PyrdxlP-dep_Trfase_small"/>
</dbReference>
<evidence type="ECO:0000259" key="10">
    <source>
        <dbReference type="PROSITE" id="PS50173"/>
    </source>
</evidence>
<dbReference type="GO" id="GO:0005739">
    <property type="term" value="C:mitochondrion"/>
    <property type="evidence" value="ECO:0007669"/>
    <property type="project" value="TreeGrafter"/>
</dbReference>
<sequence length="2394" mass="270446">MTTVEPVASTSGLNGQSEQPGQPGQPGKTISLMAIQDNKAGMKGLDKEKINQLLYEATKDTLHFKHEQERDNRIDAQIKKMMKDWESFTHPLKQNALEMMEKARENRGYEKQALDISQIIVHVDMDMFYAAVEMRDDPSLCDKPMAVGSLRMICTSNYVARRFGVRSGMAGFICMKLCPDLIIVPCNMRKYSQVSGIIMSILRRYDQDLFVMSCDEAYLNITTYIIQLFLKENPDWDGPVIIEDQLTGERKLIPECWDLAFKVVDDIRTQILEATKLTASAGIATTSMLAKICSDLNKPNGQYMLRGSSFEHIQDFVDKLDVRKVTGIGMVQEKILKAFNINTVKDMWEQRDVIYLLFKPAAIDFYLRVSLGLGSIHSKNEDEPLRSRGHGCSFKATNDFNWLDNQLMQLSEQLADTLDDYGLKGKIVVLRLEKDSFDSFVRSRRIPFFTSDCAVIYQTAKSILKAQLSSDGVTKWRAMGVRVTHLNVNAVTSVDEKKQMTLDKFLFKKFVPSNKDTSFNAADTSINDSSQEIEYCDEKSQEVTIDDEFLCTYCSKTFSDYDAFEEHVSSCQEADKLAYLSQTTIETIEVESDEDADEYICTNCDKNFLDYNEFEQHLAICLEDKFSDDESPQDILKEEVPNSIEHISVKISEITSTKGCHKYQNEDEDIESIFSHSSELKLESYIMEPVPSNPLAEEQQINANRKGQTISLMSIQDNKAGMKGLDKDKINQLLEKMSKDTLHYKHEQERDLKMDEQIKKMKKDWNTYTNAARKNAMDMMEKARENRGYEKQARDLSQIIVHIDMDMFFAAVEMRDNPSLCDKPMAVGSLRMISTSNYVARRFGVRSGMAGFICMKLCPDLIIVPCNMRKYSQVSGVIMNILRHYDQDLFVMSCDEAYLNITNYVTQLFLKANPDWDNPVLVADQVSGERKLIPQCWDLAFKVVDDMRTQILEATKLTASAGIATTSMLAKICSDLNKPNGQYMLRGSSFEHIQDFVNKLDVRKVNGIGKVQEKFLKAFNINTVNNIWDRRDVIQLLFKPAAIDFYLRVSLGLGSSFTKDEEERLRSKGRGSSFKATNDFNWLDNRLSELCSKLAESLNDHGLKGKMIVLRMEKDTFDAFVKSRRLSFYTSDFTIIHQTAKSILKAQLSASSGSKWRAMRVMVTHLNVNEITPIDDKKQMKLDKFFKKSVLSNDTSLNESLNDSLQKMEHCDELQNVPDKQNILVKCCSKTFSDYSAFEKHETSCLEDQLSQSSIETIDVESDEESDEYLCTNCDEKFLNYNGLEQHLAICLEAVFCDAVIQEASTVNLNEHNSSKNPVIIPNTGCRKLSDDDKESATSQRNRKVFLHWYSLTLSFNCFARLSRVYFMERSKSAIFEIGYFPRCIMKETSAIGKPLKGGSLARPASNFTVGANRLSPLFWIINRSSSSSVVKPYSNYKSDYFVKRHIGAREHEKQQMLSTIGYKTLEELIDKTVPDSIKLNRDLKLDSKITENELVQRLRQIADQNDYTWKSFIGLGYHNCYTPAPIMRNIFENPGWITQYTPYQAEIAQGRLESLLNYQTMICDLTAMEISNASLLDEGTAAAEAMQMCLRHHRNKRNKFLISDKVHPQTIAVVKTRASALGTEIQFFSDLSSIDSFKLNEFSGILVQNPDTDGNIFDLTQVTQKAKESGAILSVATDLLACILTKPPGEYGSNCDIAIGNTQRFGIPLNYGGPHAAFMSCRNYLTRIMPGRVVGVTKDYLGNPAVRLALQTREQHIRRDKATSNICTAQALLANMSAMYAIYHGPEGLKSMAQAIHEKTCYLKDGINHQNVCKVTNDHFFDTLKIKVPDVDVIKARAAQKQIHLRYFPDNKHVGVALDETVTDADLDNLLWIFGKDSISLPDSKVNSLNMIPSELKRSSPLLVHPIFNKYHSETKLVRYMKMLENKDISLVHSMIPLGSCTMKLTGTTELLASSWPQFANIHPFVPVESVKGYRHLMEELKNDLCEITGYDDISFQPNSGAQGEYAGLRVIKAYLDHKGESDRDICLIPISAHGTNPASAQMAGMKVKTINVNKDGSIDIAHLKDKLDRYGNNVACMMITYPSTFGVFEEQIVEIIELVHKCGSAQVYLDGANMNAQVGLCRPGDYGSDVSHLNLHKTFCIPHGGGGPGMGPIGVKKHLAPFLPSHPIVHQDASSLSFGTVSAAPWGSSAILPISWAYTKMMGPKGLRHSSEIAILNANYMAKVLEKAYKILFRGKYGNVAHEFILDARDFAKTTNVEAMDIAKRLQDYGYHAPTVSWPVPGTLMIEPTESEDKEELDKFCDALLCIREEIADIERGIYDRNNNPIKLAPHTQKLVCSSDWNRPYSREKAAFPSKLVNPESKIWPTVARIDEAFGDKNLFCTCPPVSDYCDN</sequence>
<dbReference type="HOGENOM" id="CLU_012348_11_1_1"/>
<evidence type="ECO:0000256" key="6">
    <source>
        <dbReference type="ARBA" id="ARBA00023002"/>
    </source>
</evidence>
<dbReference type="GO" id="GO:0016594">
    <property type="term" value="F:glycine binding"/>
    <property type="evidence" value="ECO:0007669"/>
    <property type="project" value="TreeGrafter"/>
</dbReference>
<keyword evidence="6" id="KW-0560">Oxidoreductase</keyword>
<reference evidence="11" key="2">
    <citation type="submission" date="2015-06" db="UniProtKB">
        <authorList>
            <consortium name="EnsemblMetazoa"/>
        </authorList>
    </citation>
    <scope>IDENTIFICATION</scope>
</reference>
<dbReference type="GO" id="GO:0003887">
    <property type="term" value="F:DNA-directed DNA polymerase activity"/>
    <property type="evidence" value="ECO:0007669"/>
    <property type="project" value="InterPro"/>
</dbReference>
<evidence type="ECO:0000313" key="12">
    <source>
        <dbReference type="Proteomes" id="UP000015104"/>
    </source>
</evidence>
<dbReference type="Gene3D" id="1.10.150.810">
    <property type="match status" value="4"/>
</dbReference>
<dbReference type="STRING" id="32264.T1K7C0"/>
<evidence type="ECO:0000256" key="8">
    <source>
        <dbReference type="PIRSR" id="PIRSR603437-50"/>
    </source>
</evidence>
<dbReference type="InterPro" id="IPR003437">
    <property type="entry name" value="GcvP"/>
</dbReference>
<dbReference type="EC" id="1.4.4.2" evidence="3"/>
<dbReference type="Pfam" id="PF11799">
    <property type="entry name" value="IMS_C"/>
    <property type="match status" value="2"/>
</dbReference>
<evidence type="ECO:0000256" key="5">
    <source>
        <dbReference type="ARBA" id="ARBA00022898"/>
    </source>
</evidence>
<evidence type="ECO:0000256" key="1">
    <source>
        <dbReference type="ARBA" id="ARBA00001933"/>
    </source>
</evidence>
<dbReference type="NCBIfam" id="TIGR00461">
    <property type="entry name" value="gcvP"/>
    <property type="match status" value="1"/>
</dbReference>
<dbReference type="GO" id="GO:0006281">
    <property type="term" value="P:DNA repair"/>
    <property type="evidence" value="ECO:0007669"/>
    <property type="project" value="InterPro"/>
</dbReference>
<dbReference type="Pfam" id="PF00817">
    <property type="entry name" value="IMS"/>
    <property type="match status" value="2"/>
</dbReference>